<keyword evidence="1" id="KW-0472">Membrane</keyword>
<evidence type="ECO:0000313" key="3">
    <source>
        <dbReference type="Proteomes" id="UP000199041"/>
    </source>
</evidence>
<evidence type="ECO:0000256" key="1">
    <source>
        <dbReference type="SAM" id="Phobius"/>
    </source>
</evidence>
<keyword evidence="1" id="KW-0812">Transmembrane</keyword>
<dbReference type="OrthoDB" id="655416at2"/>
<dbReference type="STRING" id="551991.SAMN05192529_1433"/>
<feature type="transmembrane region" description="Helical" evidence="1">
    <location>
        <begin position="74"/>
        <end position="90"/>
    </location>
</feature>
<feature type="transmembrane region" description="Helical" evidence="1">
    <location>
        <begin position="96"/>
        <end position="114"/>
    </location>
</feature>
<keyword evidence="3" id="KW-1185">Reference proteome</keyword>
<sequence length="280" mass="33548">MNKKTGKILQNERFLCSMFFSLFLIDWIAKFFQNTWLHNFVGMPFYYIGTDFSYWLLILSGIPQFLLSTYKLSLFFDIILTVVTVWNIFAPRRVTNIIWIFLYSFWVMTTNAAIGSHFHSYNGFIIMGICFCFYFTSFFVTAWEMVRFYIMYLFSSAALWKILRGIVFDKSHLKILLVQMDLWHAKNESWYSPIFKLYTTYLWISYTSMILVIILQLSFLIGFVTKKYDKWLFLLFLFFCLANQIVFRHFFFELLILGMTLLFVPKRLEIEYGVSGEKAL</sequence>
<feature type="transmembrane region" description="Helical" evidence="1">
    <location>
        <begin position="121"/>
        <end position="143"/>
    </location>
</feature>
<feature type="transmembrane region" description="Helical" evidence="1">
    <location>
        <begin position="44"/>
        <end position="62"/>
    </location>
</feature>
<accession>A0A1H4D2E8</accession>
<dbReference type="EMBL" id="FNQY01000043">
    <property type="protein sequence ID" value="SEA66925.1"/>
    <property type="molecule type" value="Genomic_DNA"/>
</dbReference>
<keyword evidence="1" id="KW-1133">Transmembrane helix</keyword>
<proteinExistence type="predicted"/>
<evidence type="ECO:0008006" key="4">
    <source>
        <dbReference type="Google" id="ProtNLM"/>
    </source>
</evidence>
<organism evidence="2 3">
    <name type="scientific">Arachidicoccus rhizosphaerae</name>
    <dbReference type="NCBI Taxonomy" id="551991"/>
    <lineage>
        <taxon>Bacteria</taxon>
        <taxon>Pseudomonadati</taxon>
        <taxon>Bacteroidota</taxon>
        <taxon>Chitinophagia</taxon>
        <taxon>Chitinophagales</taxon>
        <taxon>Chitinophagaceae</taxon>
        <taxon>Arachidicoccus</taxon>
    </lineage>
</organism>
<dbReference type="RefSeq" id="WP_091401524.1">
    <property type="nucleotide sequence ID" value="NZ_FNQY01000043.1"/>
</dbReference>
<gene>
    <name evidence="2" type="ORF">SAMN05192529_1433</name>
</gene>
<dbReference type="AlphaFoldDB" id="A0A1H4D2E8"/>
<evidence type="ECO:0000313" key="2">
    <source>
        <dbReference type="EMBL" id="SEA66925.1"/>
    </source>
</evidence>
<protein>
    <recommendedName>
        <fullName evidence="4">Vitamin K-dependent gamma-carboxylase</fullName>
    </recommendedName>
</protein>
<name>A0A1H4D2E8_9BACT</name>
<feature type="transmembrane region" description="Helical" evidence="1">
    <location>
        <begin position="149"/>
        <end position="167"/>
    </location>
</feature>
<feature type="transmembrane region" description="Helical" evidence="1">
    <location>
        <begin position="231"/>
        <end position="264"/>
    </location>
</feature>
<reference evidence="2 3" key="1">
    <citation type="submission" date="2016-10" db="EMBL/GenBank/DDBJ databases">
        <authorList>
            <person name="de Groot N.N."/>
        </authorList>
    </citation>
    <scope>NUCLEOTIDE SEQUENCE [LARGE SCALE GENOMIC DNA]</scope>
    <source>
        <strain evidence="2 3">Vu-144</strain>
    </source>
</reference>
<dbReference type="Proteomes" id="UP000199041">
    <property type="component" value="Unassembled WGS sequence"/>
</dbReference>
<feature type="transmembrane region" description="Helical" evidence="1">
    <location>
        <begin position="201"/>
        <end position="225"/>
    </location>
</feature>